<keyword evidence="2 5" id="KW-0812">Transmembrane</keyword>
<dbReference type="Pfam" id="PF00361">
    <property type="entry name" value="Proton_antipo_M"/>
    <property type="match status" value="1"/>
</dbReference>
<dbReference type="Pfam" id="PF00662">
    <property type="entry name" value="Proton_antipo_N"/>
    <property type="match status" value="1"/>
</dbReference>
<feature type="transmembrane region" description="Helical" evidence="5">
    <location>
        <begin position="145"/>
        <end position="164"/>
    </location>
</feature>
<dbReference type="NCBIfam" id="TIGR01974">
    <property type="entry name" value="NDH_I_L"/>
    <property type="match status" value="1"/>
</dbReference>
<dbReference type="InterPro" id="IPR003945">
    <property type="entry name" value="NU5C-like"/>
</dbReference>
<dbReference type="PANTHER" id="PTHR42829:SF2">
    <property type="entry name" value="NADH-UBIQUINONE OXIDOREDUCTASE CHAIN 5"/>
    <property type="match status" value="1"/>
</dbReference>
<dbReference type="PRINTS" id="PR01435">
    <property type="entry name" value="NPOXDRDTASE5"/>
</dbReference>
<dbReference type="EMBL" id="KF900610">
    <property type="protein sequence ID" value="AIF01031.1"/>
    <property type="molecule type" value="Genomic_DNA"/>
</dbReference>
<organism evidence="8">
    <name type="scientific">uncultured marine group II/III euryarchaeote KM3_141_A08</name>
    <dbReference type="NCBI Taxonomy" id="1457875"/>
    <lineage>
        <taxon>Archaea</taxon>
        <taxon>Methanobacteriati</taxon>
        <taxon>Methanobacteriota</taxon>
        <taxon>environmental samples</taxon>
    </lineage>
</organism>
<feature type="transmembrane region" description="Helical" evidence="5">
    <location>
        <begin position="89"/>
        <end position="110"/>
    </location>
</feature>
<proteinExistence type="predicted"/>
<feature type="transmembrane region" description="Helical" evidence="5">
    <location>
        <begin position="37"/>
        <end position="56"/>
    </location>
</feature>
<feature type="transmembrane region" description="Helical" evidence="5">
    <location>
        <begin position="391"/>
        <end position="413"/>
    </location>
</feature>
<dbReference type="GO" id="GO:0015990">
    <property type="term" value="P:electron transport coupled proton transport"/>
    <property type="evidence" value="ECO:0007669"/>
    <property type="project" value="TreeGrafter"/>
</dbReference>
<feature type="transmembrane region" description="Helical" evidence="5">
    <location>
        <begin position="433"/>
        <end position="453"/>
    </location>
</feature>
<gene>
    <name evidence="8" type="primary">nuoL</name>
</gene>
<dbReference type="InterPro" id="IPR018393">
    <property type="entry name" value="NADHpl_OxRdtase_5_subgr"/>
</dbReference>
<dbReference type="InterPro" id="IPR001750">
    <property type="entry name" value="ND/Mrp_TM"/>
</dbReference>
<dbReference type="PRINTS" id="PR01434">
    <property type="entry name" value="NADHDHGNASE5"/>
</dbReference>
<feature type="domain" description="NADH:quinone oxidoreductase/Mrp antiporter transmembrane" evidence="6">
    <location>
        <begin position="139"/>
        <end position="430"/>
    </location>
</feature>
<evidence type="ECO:0000259" key="6">
    <source>
        <dbReference type="Pfam" id="PF00361"/>
    </source>
</evidence>
<evidence type="ECO:0000256" key="3">
    <source>
        <dbReference type="ARBA" id="ARBA00022989"/>
    </source>
</evidence>
<keyword evidence="3 5" id="KW-1133">Transmembrane helix</keyword>
<sequence>MLEHAWLIPAFPIAAFLLILVCGRFEPLRSSFVASGSWLALIGVGASSALSLLVAWELFTGAHGPYEETWTWFEGATFAFEGGIYLDGLAALLLVVVGIVSFLVVMFSMGYMADEGERRIRYYAEICLFVGVMQGLVIANSFLLLFIFWELVGLCSYLLIGFWYEKPSAASAAKKAFLVTRVGDVFLLFGLVILFNTFGTLRYSELFADPALLAEHATELKWATLCLFGGAVGKSAQFPLHFWLPDAMEGPSTVSALIHAATMVKAGVFLVARAYPLIIHSPDTALYIAITGGFTAFIAASMALVMYDIKRVLAYSTISQLGYMFLALGAGAWAFTHAGAGAYAEAHGYTAGMFHLLNHAFFKALLFLGAGAVIHAVHTQDMREMGGLRKAMPLTSTAMGLAVLSIAGVPFFSGFWSKDEILAAVRHNGEAEPIFAVLWLMALATAAMTAFYMTRLWMMTFTGPPNEKAHEAPAVMTVPLCILGAFAVISGFAVFLGDGFASYVHYGHHVLQDDWALLDHVLTASGTHLSVAAALGGIALASLLYYRSPTQAERPERARFILENQPTAWLHHFLTERLYISRFFDWFGLRCWDVGAAACNRFDLVVIDGAVNGIADGAIRSGERLRRLHTGFTGHYASYSLGGLGALVILLRVVLPLTGWSP</sequence>
<dbReference type="GO" id="GO:0008137">
    <property type="term" value="F:NADH dehydrogenase (ubiquinone) activity"/>
    <property type="evidence" value="ECO:0007669"/>
    <property type="project" value="InterPro"/>
</dbReference>
<name>A0A075GAD7_9EURY</name>
<feature type="transmembrane region" description="Helical" evidence="5">
    <location>
        <begin position="360"/>
        <end position="379"/>
    </location>
</feature>
<reference evidence="8" key="1">
    <citation type="journal article" date="2014" name="Genome Biol. Evol.">
        <title>Pangenome evidence for extensive interdomain horizontal transfer affecting lineage core and shell genes in uncultured planktonic thaumarchaeota and euryarchaeota.</title>
        <authorList>
            <person name="Deschamps P."/>
            <person name="Zivanovic Y."/>
            <person name="Moreira D."/>
            <person name="Rodriguez-Valera F."/>
            <person name="Lopez-Garcia P."/>
        </authorList>
    </citation>
    <scope>NUCLEOTIDE SEQUENCE</scope>
</reference>
<accession>A0A075GAD7</accession>
<feature type="transmembrane region" description="Helical" evidence="5">
    <location>
        <begin position="285"/>
        <end position="309"/>
    </location>
</feature>
<dbReference type="Gene3D" id="1.20.5.2700">
    <property type="match status" value="1"/>
</dbReference>
<feature type="transmembrane region" description="Helical" evidence="5">
    <location>
        <begin position="527"/>
        <end position="546"/>
    </location>
</feature>
<protein>
    <submittedName>
        <fullName evidence="8">NADH-quinone oxidoreductase subunit L (NuoL)</fullName>
        <ecNumber evidence="8">1.6.5.3</ecNumber>
    </submittedName>
</protein>
<dbReference type="GO" id="GO:0003954">
    <property type="term" value="F:NADH dehydrogenase activity"/>
    <property type="evidence" value="ECO:0007669"/>
    <property type="project" value="TreeGrafter"/>
</dbReference>
<evidence type="ECO:0000259" key="7">
    <source>
        <dbReference type="Pfam" id="PF00662"/>
    </source>
</evidence>
<dbReference type="NCBIfam" id="NF005141">
    <property type="entry name" value="PRK06590.1"/>
    <property type="match status" value="1"/>
</dbReference>
<feature type="transmembrane region" description="Helical" evidence="5">
    <location>
        <begin position="474"/>
        <end position="496"/>
    </location>
</feature>
<evidence type="ECO:0000313" key="8">
    <source>
        <dbReference type="EMBL" id="AIF01031.1"/>
    </source>
</evidence>
<feature type="transmembrane region" description="Helical" evidence="5">
    <location>
        <begin position="321"/>
        <end position="340"/>
    </location>
</feature>
<evidence type="ECO:0000256" key="5">
    <source>
        <dbReference type="SAM" id="Phobius"/>
    </source>
</evidence>
<dbReference type="AlphaFoldDB" id="A0A075GAD7"/>
<keyword evidence="8" id="KW-0560">Oxidoreductase</keyword>
<feature type="transmembrane region" description="Helical" evidence="5">
    <location>
        <begin position="6"/>
        <end position="25"/>
    </location>
</feature>
<dbReference type="PANTHER" id="PTHR42829">
    <property type="entry name" value="NADH-UBIQUINONE OXIDOREDUCTASE CHAIN 5"/>
    <property type="match status" value="1"/>
</dbReference>
<evidence type="ECO:0000256" key="2">
    <source>
        <dbReference type="ARBA" id="ARBA00022692"/>
    </source>
</evidence>
<feature type="transmembrane region" description="Helical" evidence="5">
    <location>
        <begin position="122"/>
        <end position="139"/>
    </location>
</feature>
<evidence type="ECO:0000256" key="4">
    <source>
        <dbReference type="ARBA" id="ARBA00023136"/>
    </source>
</evidence>
<feature type="domain" description="NADH-Ubiquinone oxidoreductase (complex I) chain 5 N-terminal" evidence="7">
    <location>
        <begin position="72"/>
        <end position="116"/>
    </location>
</feature>
<dbReference type="GO" id="GO:0016020">
    <property type="term" value="C:membrane"/>
    <property type="evidence" value="ECO:0007669"/>
    <property type="project" value="UniProtKB-SubCell"/>
</dbReference>
<keyword evidence="4 5" id="KW-0472">Membrane</keyword>
<evidence type="ECO:0000256" key="1">
    <source>
        <dbReference type="ARBA" id="ARBA00004141"/>
    </source>
</evidence>
<comment type="subcellular location">
    <subcellularLocation>
        <location evidence="1">Membrane</location>
        <topology evidence="1">Multi-pass membrane protein</topology>
    </subcellularLocation>
</comment>
<feature type="transmembrane region" description="Helical" evidence="5">
    <location>
        <begin position="185"/>
        <end position="202"/>
    </location>
</feature>
<dbReference type="GO" id="GO:0042773">
    <property type="term" value="P:ATP synthesis coupled electron transport"/>
    <property type="evidence" value="ECO:0007669"/>
    <property type="project" value="InterPro"/>
</dbReference>
<feature type="transmembrane region" description="Helical" evidence="5">
    <location>
        <begin position="636"/>
        <end position="655"/>
    </location>
</feature>
<dbReference type="InterPro" id="IPR001516">
    <property type="entry name" value="Proton_antipo_N"/>
</dbReference>
<dbReference type="EC" id="1.6.5.3" evidence="8"/>